<accession>A0A5N6GPU4</accession>
<dbReference type="AlphaFoldDB" id="A0A5N6GPU4"/>
<reference evidence="1" key="1">
    <citation type="submission" date="2019-04" db="EMBL/GenBank/DDBJ databases">
        <title>Friends and foes A comparative genomics study of 23 Aspergillus species from section Flavi.</title>
        <authorList>
            <consortium name="DOE Joint Genome Institute"/>
            <person name="Kjaerbolling I."/>
            <person name="Vesth T."/>
            <person name="Frisvad J.C."/>
            <person name="Nybo J.L."/>
            <person name="Theobald S."/>
            <person name="Kildgaard S."/>
            <person name="Isbrandt T."/>
            <person name="Kuo A."/>
            <person name="Sato A."/>
            <person name="Lyhne E.K."/>
            <person name="Kogle M.E."/>
            <person name="Wiebenga A."/>
            <person name="Kun R.S."/>
            <person name="Lubbers R.J."/>
            <person name="Makela M.R."/>
            <person name="Barry K."/>
            <person name="Chovatia M."/>
            <person name="Clum A."/>
            <person name="Daum C."/>
            <person name="Haridas S."/>
            <person name="He G."/>
            <person name="LaButti K."/>
            <person name="Lipzen A."/>
            <person name="Mondo S."/>
            <person name="Riley R."/>
            <person name="Salamov A."/>
            <person name="Simmons B.A."/>
            <person name="Magnuson J.K."/>
            <person name="Henrissat B."/>
            <person name="Mortensen U.H."/>
            <person name="Larsen T.O."/>
            <person name="Devries R.P."/>
            <person name="Grigoriev I.V."/>
            <person name="Machida M."/>
            <person name="Baker S.E."/>
            <person name="Andersen M.R."/>
        </authorList>
    </citation>
    <scope>NUCLEOTIDE SEQUENCE [LARGE SCALE GENOMIC DNA]</scope>
    <source>
        <strain evidence="1">CBS 121.62</strain>
    </source>
</reference>
<dbReference type="EMBL" id="ML734627">
    <property type="protein sequence ID" value="KAB8244392.1"/>
    <property type="molecule type" value="Genomic_DNA"/>
</dbReference>
<protein>
    <submittedName>
        <fullName evidence="1">Uncharacterized protein</fullName>
    </submittedName>
</protein>
<gene>
    <name evidence="1" type="ORF">BDV35DRAFT_359897</name>
</gene>
<proteinExistence type="predicted"/>
<evidence type="ECO:0000313" key="1">
    <source>
        <dbReference type="EMBL" id="KAB8244392.1"/>
    </source>
</evidence>
<name>A0A5N6GPU4_ASPFL</name>
<organism evidence="1">
    <name type="scientific">Aspergillus flavus</name>
    <dbReference type="NCBI Taxonomy" id="5059"/>
    <lineage>
        <taxon>Eukaryota</taxon>
        <taxon>Fungi</taxon>
        <taxon>Dikarya</taxon>
        <taxon>Ascomycota</taxon>
        <taxon>Pezizomycotina</taxon>
        <taxon>Eurotiomycetes</taxon>
        <taxon>Eurotiomycetidae</taxon>
        <taxon>Eurotiales</taxon>
        <taxon>Aspergillaceae</taxon>
        <taxon>Aspergillus</taxon>
        <taxon>Aspergillus subgen. Circumdati</taxon>
    </lineage>
</organism>
<sequence length="160" mass="18100">MVFREGFFVRLASRQDKRGHIVIASLVLQFRLQPMNRVCSDNSTVKVLRQCLFILTTGPKYNGQSPFLVGFMELGSELSTCRIDDLAGAFGRNPMILTTKTTDFLRSAAIYARKSLFNYERPSIHSIHLGRRRDWDVILKKQLQAFAATSQPVQSGDGML</sequence>
<dbReference type="Proteomes" id="UP000325434">
    <property type="component" value="Unassembled WGS sequence"/>
</dbReference>